<comment type="catalytic activity">
    <reaction evidence="8">
        <text>tRNA(His) + L-histidine + ATP = L-histidyl-tRNA(His) + AMP + diphosphate + H(+)</text>
        <dbReference type="Rhea" id="RHEA:17313"/>
        <dbReference type="Rhea" id="RHEA-COMP:9665"/>
        <dbReference type="Rhea" id="RHEA-COMP:9689"/>
        <dbReference type="ChEBI" id="CHEBI:15378"/>
        <dbReference type="ChEBI" id="CHEBI:30616"/>
        <dbReference type="ChEBI" id="CHEBI:33019"/>
        <dbReference type="ChEBI" id="CHEBI:57595"/>
        <dbReference type="ChEBI" id="CHEBI:78442"/>
        <dbReference type="ChEBI" id="CHEBI:78527"/>
        <dbReference type="ChEBI" id="CHEBI:456215"/>
        <dbReference type="EC" id="6.1.1.21"/>
    </reaction>
</comment>
<dbReference type="FunFam" id="3.40.50.800:FF:000012">
    <property type="entry name" value="Histidine--tRNA ligase, cytoplasmic"/>
    <property type="match status" value="1"/>
</dbReference>
<feature type="domain" description="WHEP-TRS" evidence="12">
    <location>
        <begin position="7"/>
        <end position="63"/>
    </location>
</feature>
<dbReference type="GO" id="GO:0003723">
    <property type="term" value="F:RNA binding"/>
    <property type="evidence" value="ECO:0007669"/>
    <property type="project" value="TreeGrafter"/>
</dbReference>
<dbReference type="Pfam" id="PF00458">
    <property type="entry name" value="WHEP-TRS"/>
    <property type="match status" value="1"/>
</dbReference>
<dbReference type="GO" id="GO:0005829">
    <property type="term" value="C:cytosol"/>
    <property type="evidence" value="ECO:0007669"/>
    <property type="project" value="TreeGrafter"/>
</dbReference>
<evidence type="ECO:0000313" key="16">
    <source>
        <dbReference type="Proteomes" id="UP000320475"/>
    </source>
</evidence>
<dbReference type="InterPro" id="IPR045864">
    <property type="entry name" value="aa-tRNA-synth_II/BPL/LPL"/>
</dbReference>
<evidence type="ECO:0000313" key="14">
    <source>
        <dbReference type="EMBL" id="TPX51911.1"/>
    </source>
</evidence>
<dbReference type="Gene3D" id="3.30.930.10">
    <property type="entry name" value="Bira Bifunctional Protein, Domain 2"/>
    <property type="match status" value="1"/>
</dbReference>
<dbReference type="InterPro" id="IPR015807">
    <property type="entry name" value="His-tRNA-ligase"/>
</dbReference>
<dbReference type="Pfam" id="PF13393">
    <property type="entry name" value="tRNA-synt_His"/>
    <property type="match status" value="1"/>
</dbReference>
<organism evidence="14 15">
    <name type="scientific">Synchytrium endobioticum</name>
    <dbReference type="NCBI Taxonomy" id="286115"/>
    <lineage>
        <taxon>Eukaryota</taxon>
        <taxon>Fungi</taxon>
        <taxon>Fungi incertae sedis</taxon>
        <taxon>Chytridiomycota</taxon>
        <taxon>Chytridiomycota incertae sedis</taxon>
        <taxon>Chytridiomycetes</taxon>
        <taxon>Synchytriales</taxon>
        <taxon>Synchytriaceae</taxon>
        <taxon>Synchytrium</taxon>
    </lineage>
</organism>
<feature type="domain" description="Aminoacyl-transfer RNA synthetases class-II family profile" evidence="11">
    <location>
        <begin position="105"/>
        <end position="435"/>
    </location>
</feature>
<comment type="caution">
    <text evidence="14">The sequence shown here is derived from an EMBL/GenBank/DDBJ whole genome shotgun (WGS) entry which is preliminary data.</text>
</comment>
<dbReference type="InterPro" id="IPR000738">
    <property type="entry name" value="WHEP-TRS_dom"/>
</dbReference>
<dbReference type="InterPro" id="IPR004154">
    <property type="entry name" value="Anticodon-bd"/>
</dbReference>
<dbReference type="PANTHER" id="PTHR11476">
    <property type="entry name" value="HISTIDYL-TRNA SYNTHETASE"/>
    <property type="match status" value="1"/>
</dbReference>
<accession>A0A507DKG7</accession>
<keyword evidence="7" id="KW-0030">Aminoacyl-tRNA synthetase</keyword>
<feature type="compositionally biased region" description="Basic and acidic residues" evidence="10">
    <location>
        <begin position="83"/>
        <end position="97"/>
    </location>
</feature>
<dbReference type="GO" id="GO:0032543">
    <property type="term" value="P:mitochondrial translation"/>
    <property type="evidence" value="ECO:0007669"/>
    <property type="project" value="TreeGrafter"/>
</dbReference>
<keyword evidence="5" id="KW-0067">ATP-binding</keyword>
<sequence>MSSALRDIEQMQATIAEQGNKVRAFKAAKADKEQIQNEVALLLKLKEDLKAMQGSTSGENGRASAAAGPSAGPGAGAGAGADVKSRHAKEDDDDTKKFTLKTPKGTRDFLPEEMTIREQMFATITAIFQKHGGVTIETPVFELKEILAGKYGEDSKLIYDLQDQGGELASLRYDLTVPFARFLAMRDISQMKRYHIAKVYRRDNPSVAKGRMREFYQCDFDIAGEHEPMVADSEAVKIMVELLTALGVGAFTIKINNRRILDALFAVCGVPACMFRAISSSVDKLDKMAWPDVKHEMCSEKGLAADVADRIGTYTALKGTSVHVLAALKADAEFMANDSARTGVAEMELLFKYLALYGVEEYVAFDLSLARGLDYYTGVIYEAVLCDEAEETQGIGSIAAGGRYDDLVGMFAPSGKKIPCVGVSIGVERVFSILMKKVDKSRLRSAKTEVYVMAMGKDGLLEERMRLAKELWEADIKTEFMYKAKPRRDAQFAVVDREGIPYGVFIGSSELQQGIVSDGRGIEKKTRQILGPWPDGISFVLLHCDVYKDLQYK</sequence>
<name>A0A507DKG7_9FUNG</name>
<feature type="coiled-coil region" evidence="9">
    <location>
        <begin position="25"/>
        <end position="52"/>
    </location>
</feature>
<evidence type="ECO:0000259" key="11">
    <source>
        <dbReference type="PROSITE" id="PS50862"/>
    </source>
</evidence>
<dbReference type="Proteomes" id="UP000317494">
    <property type="component" value="Unassembled WGS sequence"/>
</dbReference>
<reference evidence="15 16" key="1">
    <citation type="journal article" date="2019" name="Sci. Rep.">
        <title>Comparative genomics of chytrid fungi reveal insights into the obligate biotrophic and pathogenic lifestyle of Synchytrium endobioticum.</title>
        <authorList>
            <person name="van de Vossenberg B.T.L.H."/>
            <person name="Warris S."/>
            <person name="Nguyen H.D.T."/>
            <person name="van Gent-Pelzer M.P.E."/>
            <person name="Joly D.L."/>
            <person name="van de Geest H.C."/>
            <person name="Bonants P.J.M."/>
            <person name="Smith D.S."/>
            <person name="Levesque C.A."/>
            <person name="van der Lee T.A.J."/>
        </authorList>
    </citation>
    <scope>NUCLEOTIDE SEQUENCE [LARGE SCALE GENOMIC DNA]</scope>
    <source>
        <strain evidence="13 16">LEV6574</strain>
        <strain evidence="14 15">MB42</strain>
    </source>
</reference>
<evidence type="ECO:0000256" key="6">
    <source>
        <dbReference type="ARBA" id="ARBA00022917"/>
    </source>
</evidence>
<dbReference type="FunFam" id="3.30.930.10:FF:000021">
    <property type="entry name" value="Probable histidine--tRNA ligase, mitochondrial"/>
    <property type="match status" value="1"/>
</dbReference>
<proteinExistence type="inferred from homology"/>
<dbReference type="EMBL" id="QEAM01000058">
    <property type="protein sequence ID" value="TPX48138.1"/>
    <property type="molecule type" value="Genomic_DNA"/>
</dbReference>
<dbReference type="EC" id="6.1.1.21" evidence="2"/>
<protein>
    <recommendedName>
        <fullName evidence="2">histidine--tRNA ligase</fullName>
        <ecNumber evidence="2">6.1.1.21</ecNumber>
    </recommendedName>
</protein>
<evidence type="ECO:0000259" key="12">
    <source>
        <dbReference type="PROSITE" id="PS51185"/>
    </source>
</evidence>
<dbReference type="GO" id="GO:0006427">
    <property type="term" value="P:histidyl-tRNA aminoacylation"/>
    <property type="evidence" value="ECO:0007669"/>
    <property type="project" value="InterPro"/>
</dbReference>
<evidence type="ECO:0000256" key="7">
    <source>
        <dbReference type="ARBA" id="ARBA00023146"/>
    </source>
</evidence>
<evidence type="ECO:0000256" key="3">
    <source>
        <dbReference type="ARBA" id="ARBA00022598"/>
    </source>
</evidence>
<comment type="similarity">
    <text evidence="1">Belongs to the class-II aminoacyl-tRNA synthetase family.</text>
</comment>
<feature type="region of interest" description="Disordered" evidence="10">
    <location>
        <begin position="53"/>
        <end position="104"/>
    </location>
</feature>
<dbReference type="CDD" id="cd00773">
    <property type="entry name" value="HisRS-like_core"/>
    <property type="match status" value="1"/>
</dbReference>
<keyword evidence="15" id="KW-1185">Reference proteome</keyword>
<dbReference type="InterPro" id="IPR041715">
    <property type="entry name" value="HisRS-like_core"/>
</dbReference>
<dbReference type="Gene3D" id="1.10.287.10">
    <property type="entry name" value="S15/NS1, RNA-binding"/>
    <property type="match status" value="1"/>
</dbReference>
<dbReference type="STRING" id="286115.A0A507DKG7"/>
<dbReference type="InterPro" id="IPR006195">
    <property type="entry name" value="aa-tRNA-synth_II"/>
</dbReference>
<evidence type="ECO:0000313" key="15">
    <source>
        <dbReference type="Proteomes" id="UP000317494"/>
    </source>
</evidence>
<evidence type="ECO:0000256" key="10">
    <source>
        <dbReference type="SAM" id="MobiDB-lite"/>
    </source>
</evidence>
<keyword evidence="4" id="KW-0547">Nucleotide-binding</keyword>
<dbReference type="SMART" id="SM00991">
    <property type="entry name" value="WHEP-TRS"/>
    <property type="match status" value="1"/>
</dbReference>
<dbReference type="Pfam" id="PF03129">
    <property type="entry name" value="HGTP_anticodon"/>
    <property type="match status" value="1"/>
</dbReference>
<dbReference type="GO" id="GO:0005739">
    <property type="term" value="C:mitochondrion"/>
    <property type="evidence" value="ECO:0007669"/>
    <property type="project" value="TreeGrafter"/>
</dbReference>
<dbReference type="InterPro" id="IPR036621">
    <property type="entry name" value="Anticodon-bd_dom_sf"/>
</dbReference>
<evidence type="ECO:0000256" key="4">
    <source>
        <dbReference type="ARBA" id="ARBA00022741"/>
    </source>
</evidence>
<evidence type="ECO:0000256" key="9">
    <source>
        <dbReference type="SAM" id="Coils"/>
    </source>
</evidence>
<evidence type="ECO:0000256" key="5">
    <source>
        <dbReference type="ARBA" id="ARBA00022840"/>
    </source>
</evidence>
<dbReference type="GO" id="GO:0005524">
    <property type="term" value="F:ATP binding"/>
    <property type="evidence" value="ECO:0007669"/>
    <property type="project" value="UniProtKB-KW"/>
</dbReference>
<dbReference type="EMBL" id="QEAN01000048">
    <property type="protein sequence ID" value="TPX51911.1"/>
    <property type="molecule type" value="Genomic_DNA"/>
</dbReference>
<dbReference type="PANTHER" id="PTHR11476:SF7">
    <property type="entry name" value="HISTIDINE--TRNA LIGASE"/>
    <property type="match status" value="1"/>
</dbReference>
<evidence type="ECO:0000256" key="8">
    <source>
        <dbReference type="ARBA" id="ARBA00047639"/>
    </source>
</evidence>
<dbReference type="GO" id="GO:0004821">
    <property type="term" value="F:histidine-tRNA ligase activity"/>
    <property type="evidence" value="ECO:0007669"/>
    <property type="project" value="UniProtKB-EC"/>
</dbReference>
<dbReference type="InterPro" id="IPR009068">
    <property type="entry name" value="uS15_NS1_RNA-bd_sf"/>
</dbReference>
<dbReference type="Gene3D" id="3.40.50.800">
    <property type="entry name" value="Anticodon-binding domain"/>
    <property type="match status" value="1"/>
</dbReference>
<dbReference type="OrthoDB" id="1906957at2759"/>
<dbReference type="PROSITE" id="PS51185">
    <property type="entry name" value="WHEP_TRS_2"/>
    <property type="match status" value="1"/>
</dbReference>
<keyword evidence="3 14" id="KW-0436">Ligase</keyword>
<dbReference type="AlphaFoldDB" id="A0A507DKG7"/>
<dbReference type="SUPFAM" id="SSF52954">
    <property type="entry name" value="Class II aaRS ABD-related"/>
    <property type="match status" value="1"/>
</dbReference>
<keyword evidence="6" id="KW-0648">Protein biosynthesis</keyword>
<keyword evidence="9" id="KW-0175">Coiled coil</keyword>
<gene>
    <name evidence="14" type="primary">HTS1</name>
    <name evidence="13" type="ORF">SeLEV6574_g02191</name>
    <name evidence="14" type="ORF">SeMB42_g01758</name>
</gene>
<dbReference type="SUPFAM" id="SSF47060">
    <property type="entry name" value="S15/NS1 RNA-binding domain"/>
    <property type="match status" value="1"/>
</dbReference>
<dbReference type="Proteomes" id="UP000320475">
    <property type="component" value="Unassembled WGS sequence"/>
</dbReference>
<dbReference type="VEuPathDB" id="FungiDB:SeMB42_g01758"/>
<dbReference type="PROSITE" id="PS50862">
    <property type="entry name" value="AA_TRNA_LIGASE_II"/>
    <property type="match status" value="1"/>
</dbReference>
<evidence type="ECO:0000256" key="1">
    <source>
        <dbReference type="ARBA" id="ARBA00008226"/>
    </source>
</evidence>
<evidence type="ECO:0000313" key="13">
    <source>
        <dbReference type="EMBL" id="TPX48138.1"/>
    </source>
</evidence>
<dbReference type="SUPFAM" id="SSF55681">
    <property type="entry name" value="Class II aaRS and biotin synthetases"/>
    <property type="match status" value="1"/>
</dbReference>
<dbReference type="NCBIfam" id="TIGR00442">
    <property type="entry name" value="hisS"/>
    <property type="match status" value="1"/>
</dbReference>
<evidence type="ECO:0000256" key="2">
    <source>
        <dbReference type="ARBA" id="ARBA00012815"/>
    </source>
</evidence>